<proteinExistence type="predicted"/>
<dbReference type="AlphaFoldDB" id="X1ASZ6"/>
<dbReference type="Gene3D" id="3.40.50.150">
    <property type="entry name" value="Vaccinia Virus protein VP39"/>
    <property type="match status" value="1"/>
</dbReference>
<sequence length="188" mass="21665">MKEKNIRPDYLMRENAKLHAEDVQKLLKCRDGFIEIPCPACESRRYKVVFKKDGFTFVKCTKCETVFINPRPTPKMLAEFYTTSKSIKHWNDKIFPASEDSRRSQIFIPRAKRVVKLCRKYKVATKVLLDVGAGFGTFCEEVQKLNIFNKIIAVEPSPDLAVFLSLQKPDKEKGIGLCGQNLYFCCLQ</sequence>
<reference evidence="1" key="1">
    <citation type="journal article" date="2014" name="Front. Microbiol.">
        <title>High frequency of phylogenetically diverse reductive dehalogenase-homologous genes in deep subseafloor sedimentary metagenomes.</title>
        <authorList>
            <person name="Kawai M."/>
            <person name="Futagami T."/>
            <person name="Toyoda A."/>
            <person name="Takaki Y."/>
            <person name="Nishi S."/>
            <person name="Hori S."/>
            <person name="Arai W."/>
            <person name="Tsubouchi T."/>
            <person name="Morono Y."/>
            <person name="Uchiyama I."/>
            <person name="Ito T."/>
            <person name="Fujiyama A."/>
            <person name="Inagaki F."/>
            <person name="Takami H."/>
        </authorList>
    </citation>
    <scope>NUCLEOTIDE SEQUENCE</scope>
    <source>
        <strain evidence="1">Expedition CK06-06</strain>
    </source>
</reference>
<dbReference type="InterPro" id="IPR029063">
    <property type="entry name" value="SAM-dependent_MTases_sf"/>
</dbReference>
<gene>
    <name evidence="1" type="ORF">S01H4_20277</name>
</gene>
<protein>
    <submittedName>
        <fullName evidence="1">Uncharacterized protein</fullName>
    </submittedName>
</protein>
<accession>X1ASZ6</accession>
<organism evidence="1">
    <name type="scientific">marine sediment metagenome</name>
    <dbReference type="NCBI Taxonomy" id="412755"/>
    <lineage>
        <taxon>unclassified sequences</taxon>
        <taxon>metagenomes</taxon>
        <taxon>ecological metagenomes</taxon>
    </lineage>
</organism>
<evidence type="ECO:0000313" key="1">
    <source>
        <dbReference type="EMBL" id="GAG62966.1"/>
    </source>
</evidence>
<name>X1ASZ6_9ZZZZ</name>
<comment type="caution">
    <text evidence="1">The sequence shown here is derived from an EMBL/GenBank/DDBJ whole genome shotgun (WGS) entry which is preliminary data.</text>
</comment>
<dbReference type="EMBL" id="BART01009105">
    <property type="protein sequence ID" value="GAG62966.1"/>
    <property type="molecule type" value="Genomic_DNA"/>
</dbReference>
<dbReference type="SUPFAM" id="SSF53335">
    <property type="entry name" value="S-adenosyl-L-methionine-dependent methyltransferases"/>
    <property type="match status" value="1"/>
</dbReference>